<evidence type="ECO:0000313" key="1">
    <source>
        <dbReference type="EMBL" id="CEK90106.1"/>
    </source>
</evidence>
<proteinExistence type="predicted"/>
<accession>A0A0B7BCS7</accession>
<reference evidence="1" key="1">
    <citation type="submission" date="2014-12" db="EMBL/GenBank/DDBJ databases">
        <title>Insight into the proteome of Arion vulgaris.</title>
        <authorList>
            <person name="Aradska J."/>
            <person name="Bulat T."/>
            <person name="Smidak R."/>
            <person name="Sarate P."/>
            <person name="Gangsoo J."/>
            <person name="Sialana F."/>
            <person name="Bilban M."/>
            <person name="Lubec G."/>
        </authorList>
    </citation>
    <scope>NUCLEOTIDE SEQUENCE</scope>
    <source>
        <tissue evidence="1">Skin</tissue>
    </source>
</reference>
<organism evidence="1">
    <name type="scientific">Arion vulgaris</name>
    <dbReference type="NCBI Taxonomy" id="1028688"/>
    <lineage>
        <taxon>Eukaryota</taxon>
        <taxon>Metazoa</taxon>
        <taxon>Spiralia</taxon>
        <taxon>Lophotrochozoa</taxon>
        <taxon>Mollusca</taxon>
        <taxon>Gastropoda</taxon>
        <taxon>Heterobranchia</taxon>
        <taxon>Euthyneura</taxon>
        <taxon>Panpulmonata</taxon>
        <taxon>Eupulmonata</taxon>
        <taxon>Stylommatophora</taxon>
        <taxon>Helicina</taxon>
        <taxon>Arionoidea</taxon>
        <taxon>Arionidae</taxon>
        <taxon>Arion</taxon>
    </lineage>
</organism>
<protein>
    <submittedName>
        <fullName evidence="1">Uncharacterized protein</fullName>
    </submittedName>
</protein>
<sequence>MKSTPITALEAITGLQPMKDRIDRKVTQLAEKFKRRNSHPMYDRMNGLEKGRLKRTNFAKSVKALIQDDPVLAKCKPKLIPATVKNRLGDHDAKLRESIPGIQKKGQQANCESREVTEEFIATEYPGRAWTHVTDRQRT</sequence>
<dbReference type="AlphaFoldDB" id="A0A0B7BCS7"/>
<dbReference type="EMBL" id="HACG01043241">
    <property type="protein sequence ID" value="CEK90106.1"/>
    <property type="molecule type" value="Transcribed_RNA"/>
</dbReference>
<gene>
    <name evidence="1" type="primary">ORF174780</name>
</gene>
<name>A0A0B7BCS7_9EUPU</name>